<keyword evidence="4" id="KW-0963">Cytoplasm</keyword>
<sequence>MAEADNSRSDRNQENKHWNRNKKVTDKDHVVRKRQPPRLPKRPNDIYVTNRSNFQSELDKCLKLLESGEKEVFVHGLGAAVNRAVNLALQLESKFLGTVQLTVNTSTTTLIDDLEPLHDQATYETQTRQNSVVHIRIQRTALAGAQN</sequence>
<organism evidence="12 13">
    <name type="scientific">Frankliniella occidentalis</name>
    <name type="common">Western flower thrips</name>
    <name type="synonym">Euthrips occidentalis</name>
    <dbReference type="NCBI Taxonomy" id="133901"/>
    <lineage>
        <taxon>Eukaryota</taxon>
        <taxon>Metazoa</taxon>
        <taxon>Ecdysozoa</taxon>
        <taxon>Arthropoda</taxon>
        <taxon>Hexapoda</taxon>
        <taxon>Insecta</taxon>
        <taxon>Pterygota</taxon>
        <taxon>Neoptera</taxon>
        <taxon>Paraneoptera</taxon>
        <taxon>Thysanoptera</taxon>
        <taxon>Terebrantia</taxon>
        <taxon>Thripoidea</taxon>
        <taxon>Thripidae</taxon>
        <taxon>Frankliniella</taxon>
    </lineage>
</organism>
<accession>A0A6J1S408</accession>
<dbReference type="InterPro" id="IPR036882">
    <property type="entry name" value="Alba-like_dom_sf"/>
</dbReference>
<feature type="region of interest" description="Disordered" evidence="11">
    <location>
        <begin position="1"/>
        <end position="46"/>
    </location>
</feature>
<reference evidence="13" key="1">
    <citation type="submission" date="2025-08" db="UniProtKB">
        <authorList>
            <consortium name="RefSeq"/>
        </authorList>
    </citation>
    <scope>IDENTIFICATION</scope>
    <source>
        <tissue evidence="13">Whole organism</tissue>
    </source>
</reference>
<evidence type="ECO:0000256" key="10">
    <source>
        <dbReference type="ARBA" id="ARBA00068472"/>
    </source>
</evidence>
<keyword evidence="5" id="KW-0698">rRNA processing</keyword>
<dbReference type="AlphaFoldDB" id="A0A6J1S408"/>
<dbReference type="CTD" id="3772007"/>
<evidence type="ECO:0000256" key="2">
    <source>
        <dbReference type="ARBA" id="ARBA00004604"/>
    </source>
</evidence>
<evidence type="ECO:0000256" key="8">
    <source>
        <dbReference type="ARBA" id="ARBA00053284"/>
    </source>
</evidence>
<evidence type="ECO:0000256" key="9">
    <source>
        <dbReference type="ARBA" id="ARBA00064615"/>
    </source>
</evidence>
<evidence type="ECO:0000256" key="3">
    <source>
        <dbReference type="ARBA" id="ARBA00008018"/>
    </source>
</evidence>
<proteinExistence type="inferred from homology"/>
<dbReference type="KEGG" id="foc:113203438"/>
<protein>
    <recommendedName>
        <fullName evidence="10">Ribonuclease P protein subunit p20</fullName>
    </recommendedName>
</protein>
<comment type="function">
    <text evidence="8">Component of ribonuclease P, a ribonucleoprotein complex that generates mature tRNA molecules by cleaving their 5'-ends. Also a component of the MRP ribonuclease complex, which cleaves pre-rRNA sequences.</text>
</comment>
<dbReference type="GO" id="GO:0006364">
    <property type="term" value="P:rRNA processing"/>
    <property type="evidence" value="ECO:0007669"/>
    <property type="project" value="UniProtKB-KW"/>
</dbReference>
<dbReference type="PANTHER" id="PTHR15314:SF1">
    <property type="entry name" value="RIBONUCLEASE P PROTEIN SUBUNIT P20"/>
    <property type="match status" value="1"/>
</dbReference>
<dbReference type="GO" id="GO:0000172">
    <property type="term" value="C:ribonuclease MRP complex"/>
    <property type="evidence" value="ECO:0007669"/>
    <property type="project" value="InterPro"/>
</dbReference>
<dbReference type="GO" id="GO:0003676">
    <property type="term" value="F:nucleic acid binding"/>
    <property type="evidence" value="ECO:0007669"/>
    <property type="project" value="InterPro"/>
</dbReference>
<keyword evidence="6" id="KW-0819">tRNA processing</keyword>
<keyword evidence="7" id="KW-0539">Nucleus</keyword>
<keyword evidence="12" id="KW-1185">Reference proteome</keyword>
<feature type="compositionally biased region" description="Basic and acidic residues" evidence="11">
    <location>
        <begin position="1"/>
        <end position="29"/>
    </location>
</feature>
<evidence type="ECO:0000256" key="1">
    <source>
        <dbReference type="ARBA" id="ARBA00004463"/>
    </source>
</evidence>
<dbReference type="GO" id="GO:0001682">
    <property type="term" value="P:tRNA 5'-leader removal"/>
    <property type="evidence" value="ECO:0007669"/>
    <property type="project" value="InterPro"/>
</dbReference>
<dbReference type="Pfam" id="PF12328">
    <property type="entry name" value="Rpp20"/>
    <property type="match status" value="1"/>
</dbReference>
<comment type="similarity">
    <text evidence="3">Belongs to the histone-like Alba family.</text>
</comment>
<name>A0A6J1S408_FRAOC</name>
<gene>
    <name evidence="13" type="primary">LOC113203438</name>
</gene>
<evidence type="ECO:0000256" key="7">
    <source>
        <dbReference type="ARBA" id="ARBA00023242"/>
    </source>
</evidence>
<evidence type="ECO:0000256" key="4">
    <source>
        <dbReference type="ARBA" id="ARBA00022490"/>
    </source>
</evidence>
<dbReference type="PANTHER" id="PTHR15314">
    <property type="entry name" value="RIBONUCLEASE P PROTEIN SUBUNIT P20"/>
    <property type="match status" value="1"/>
</dbReference>
<evidence type="ECO:0000313" key="13">
    <source>
        <dbReference type="RefSeq" id="XP_026273920.1"/>
    </source>
</evidence>
<dbReference type="FunFam" id="3.30.110.20:FF:000002">
    <property type="entry name" value="Ribonuclease P protein subunit p20"/>
    <property type="match status" value="1"/>
</dbReference>
<feature type="compositionally biased region" description="Basic residues" evidence="11">
    <location>
        <begin position="30"/>
        <end position="41"/>
    </location>
</feature>
<dbReference type="SUPFAM" id="SSF82704">
    <property type="entry name" value="AlbA-like"/>
    <property type="match status" value="1"/>
</dbReference>
<dbReference type="GeneID" id="113203438"/>
<comment type="subcellular location">
    <subcellularLocation>
        <location evidence="1">Cytoplasmic granule</location>
    </subcellularLocation>
    <subcellularLocation>
        <location evidence="2">Nucleus</location>
        <location evidence="2">Nucleolus</location>
    </subcellularLocation>
</comment>
<dbReference type="RefSeq" id="XP_026273920.1">
    <property type="nucleotide sequence ID" value="XM_026418135.2"/>
</dbReference>
<dbReference type="GO" id="GO:0005655">
    <property type="term" value="C:nucleolar ribonuclease P complex"/>
    <property type="evidence" value="ECO:0007669"/>
    <property type="project" value="InterPro"/>
</dbReference>
<evidence type="ECO:0000256" key="6">
    <source>
        <dbReference type="ARBA" id="ARBA00022694"/>
    </source>
</evidence>
<evidence type="ECO:0000313" key="12">
    <source>
        <dbReference type="Proteomes" id="UP000504606"/>
    </source>
</evidence>
<dbReference type="Gene3D" id="3.30.110.20">
    <property type="entry name" value="Alba-like domain"/>
    <property type="match status" value="1"/>
</dbReference>
<comment type="subunit">
    <text evidence="9">Component of nuclear RNase P and RNase MRP complexes. RNase P consists of a catalytic RNA moiety and 10 different protein chains; POP1, POP4, POP5, POP7, RPP14, RPP21, RPP25, RPP30, RPP38 and RPP40. Within the RNase P complex, POP1, POP7 and RPP25 form the 'finger' subcomplex, POP5, RPP14, RPP40 and homodimeric RPP30 form the 'palm' subcomplex, and RPP21, POP4 and RPP38 form the 'wrist' subcomplex. All subunits of the RNase P complex interact with the catalytic RNA. Several subunits of RNase P are also part of the RNase MRP complex. RNase MRP consists of a catalytic RNA moiety and about 8 protein subunits; POP1, POP7, RPP25, RPP30, RPP38, RPP40 and possibly also POP4 and POP5. Interacts with SMN1. POP7 forms a heterodimer with RPP25 that binds to the P3 stem loop of the catalytic RNA.</text>
</comment>
<dbReference type="InterPro" id="IPR014612">
    <property type="entry name" value="Pop7/Rpp20"/>
</dbReference>
<evidence type="ECO:0000256" key="11">
    <source>
        <dbReference type="SAM" id="MobiDB-lite"/>
    </source>
</evidence>
<evidence type="ECO:0000256" key="5">
    <source>
        <dbReference type="ARBA" id="ARBA00022552"/>
    </source>
</evidence>
<dbReference type="Proteomes" id="UP000504606">
    <property type="component" value="Unplaced"/>
</dbReference>